<evidence type="ECO:0000313" key="2">
    <source>
        <dbReference type="Proteomes" id="UP000499080"/>
    </source>
</evidence>
<reference evidence="1 2" key="1">
    <citation type="journal article" date="2019" name="Sci. Rep.">
        <title>Orb-weaving spider Araneus ventricosus genome elucidates the spidroin gene catalogue.</title>
        <authorList>
            <person name="Kono N."/>
            <person name="Nakamura H."/>
            <person name="Ohtoshi R."/>
            <person name="Moran D.A.P."/>
            <person name="Shinohara A."/>
            <person name="Yoshida Y."/>
            <person name="Fujiwara M."/>
            <person name="Mori M."/>
            <person name="Tomita M."/>
            <person name="Arakawa K."/>
        </authorList>
    </citation>
    <scope>NUCLEOTIDE SEQUENCE [LARGE SCALE GENOMIC DNA]</scope>
</reference>
<comment type="caution">
    <text evidence="1">The sequence shown here is derived from an EMBL/GenBank/DDBJ whole genome shotgun (WGS) entry which is preliminary data.</text>
</comment>
<sequence length="35" mass="3803">AQWLAAAYSSAETDPGATTVRCYDERGVKVDRCVI</sequence>
<name>A0A4Y2DCX0_ARAVE</name>
<protein>
    <submittedName>
        <fullName evidence="1">Uncharacterized protein</fullName>
    </submittedName>
</protein>
<feature type="non-terminal residue" evidence="1">
    <location>
        <position position="1"/>
    </location>
</feature>
<proteinExistence type="predicted"/>
<dbReference type="AlphaFoldDB" id="A0A4Y2DCX0"/>
<evidence type="ECO:0000313" key="1">
    <source>
        <dbReference type="EMBL" id="GBM14521.1"/>
    </source>
</evidence>
<organism evidence="1 2">
    <name type="scientific">Araneus ventricosus</name>
    <name type="common">Orbweaver spider</name>
    <name type="synonym">Epeira ventricosa</name>
    <dbReference type="NCBI Taxonomy" id="182803"/>
    <lineage>
        <taxon>Eukaryota</taxon>
        <taxon>Metazoa</taxon>
        <taxon>Ecdysozoa</taxon>
        <taxon>Arthropoda</taxon>
        <taxon>Chelicerata</taxon>
        <taxon>Arachnida</taxon>
        <taxon>Araneae</taxon>
        <taxon>Araneomorphae</taxon>
        <taxon>Entelegynae</taxon>
        <taxon>Araneoidea</taxon>
        <taxon>Araneidae</taxon>
        <taxon>Araneus</taxon>
    </lineage>
</organism>
<keyword evidence="2" id="KW-1185">Reference proteome</keyword>
<gene>
    <name evidence="1" type="ORF">AVEN_197997_1</name>
</gene>
<dbReference type="Proteomes" id="UP000499080">
    <property type="component" value="Unassembled WGS sequence"/>
</dbReference>
<dbReference type="EMBL" id="BGPR01089239">
    <property type="protein sequence ID" value="GBM14521.1"/>
    <property type="molecule type" value="Genomic_DNA"/>
</dbReference>
<accession>A0A4Y2DCX0</accession>